<comment type="caution">
    <text evidence="1">The sequence shown here is derived from an EMBL/GenBank/DDBJ whole genome shotgun (WGS) entry which is preliminary data.</text>
</comment>
<reference evidence="1 2" key="1">
    <citation type="journal article" date="2014" name="Genome Announc.">
        <title>Genome Sequence of a Presumptive Mannheimia haemolytica Strain with an A1/A6-Cross-Reactive Serotype from a White-Tailed Deer (Odocoileus virginianus).</title>
        <authorList>
            <person name="Lawrence P.K."/>
            <person name="Bey R.F."/>
            <person name="Wiener B."/>
            <person name="Kittichotirat W."/>
            <person name="Bumgarner R.E."/>
        </authorList>
    </citation>
    <scope>NUCLEOTIDE SEQUENCE [LARGE SCALE GENOMIC DNA]</scope>
    <source>
        <strain evidence="1 2">PKL10</strain>
    </source>
</reference>
<keyword evidence="2" id="KW-1185">Reference proteome</keyword>
<accession>A0A011P8E7</accession>
<organism evidence="1 2">
    <name type="scientific">Mannheimia granulomatis</name>
    <dbReference type="NCBI Taxonomy" id="85402"/>
    <lineage>
        <taxon>Bacteria</taxon>
        <taxon>Pseudomonadati</taxon>
        <taxon>Pseudomonadota</taxon>
        <taxon>Gammaproteobacteria</taxon>
        <taxon>Pasteurellales</taxon>
        <taxon>Pasteurellaceae</taxon>
        <taxon>Mannheimia</taxon>
    </lineage>
</organism>
<dbReference type="InterPro" id="IPR036597">
    <property type="entry name" value="Fido-like_dom_sf"/>
</dbReference>
<evidence type="ECO:0000313" key="1">
    <source>
        <dbReference type="EMBL" id="EXI62654.1"/>
    </source>
</evidence>
<proteinExistence type="predicted"/>
<name>A0A011P8E7_9PAST</name>
<dbReference type="PATRIC" id="fig|1450449.3.peg.886"/>
<protein>
    <submittedName>
        <fullName evidence="1">Uncharacterized protein</fullName>
    </submittedName>
</protein>
<evidence type="ECO:0000313" key="2">
    <source>
        <dbReference type="Proteomes" id="UP000054123"/>
    </source>
</evidence>
<dbReference type="EMBL" id="JANJ01000003">
    <property type="protein sequence ID" value="EXI62654.1"/>
    <property type="molecule type" value="Genomic_DNA"/>
</dbReference>
<gene>
    <name evidence="1" type="ORF">AK33_04605</name>
</gene>
<dbReference type="Gene3D" id="1.10.3290.10">
    <property type="entry name" value="Fido-like domain"/>
    <property type="match status" value="1"/>
</dbReference>
<dbReference type="RefSeq" id="WP_241761973.1">
    <property type="nucleotide sequence ID" value="NZ_AVSP01000008.1"/>
</dbReference>
<dbReference type="AlphaFoldDB" id="A0A011P8E7"/>
<dbReference type="Proteomes" id="UP000054123">
    <property type="component" value="Unassembled WGS sequence"/>
</dbReference>
<sequence>MKYAEFDRYTDKNGVLLNKLGATSGQELELKEIRLVAMNTIGLRLEPVNGKFDLLHLQKYIKGYLVIFTNGLVN</sequence>